<dbReference type="InterPro" id="IPR002933">
    <property type="entry name" value="Peptidase_M20"/>
</dbReference>
<dbReference type="Gene3D" id="3.40.630.10">
    <property type="entry name" value="Zn peptidases"/>
    <property type="match status" value="1"/>
</dbReference>
<evidence type="ECO:0000313" key="4">
    <source>
        <dbReference type="EMBL" id="MCZ9288905.1"/>
    </source>
</evidence>
<dbReference type="Gene3D" id="3.30.70.360">
    <property type="match status" value="1"/>
</dbReference>
<dbReference type="EMBL" id="JAKMUT010000001">
    <property type="protein sequence ID" value="MCZ9288905.1"/>
    <property type="molecule type" value="Genomic_DNA"/>
</dbReference>
<evidence type="ECO:0000313" key="5">
    <source>
        <dbReference type="Proteomes" id="UP001146469"/>
    </source>
</evidence>
<reference evidence="4" key="1">
    <citation type="submission" date="2022-02" db="EMBL/GenBank/DDBJ databases">
        <title>Corynebacterium sp. from urogenital microbiome.</title>
        <authorList>
            <person name="Cappelli E.A."/>
            <person name="Ribeiro T.G."/>
            <person name="Peixe L."/>
        </authorList>
    </citation>
    <scope>NUCLEOTIDE SEQUENCE</scope>
    <source>
        <strain evidence="4">C8Ua_174</strain>
    </source>
</reference>
<feature type="binding site" evidence="1">
    <location>
        <position position="162"/>
    </location>
    <ligand>
        <name>Mn(2+)</name>
        <dbReference type="ChEBI" id="CHEBI:29035"/>
        <label>2</label>
    </ligand>
</feature>
<dbReference type="Pfam" id="PF07687">
    <property type="entry name" value="M20_dimer"/>
    <property type="match status" value="1"/>
</dbReference>
<feature type="region of interest" description="Disordered" evidence="2">
    <location>
        <begin position="1"/>
        <end position="20"/>
    </location>
</feature>
<feature type="binding site" evidence="1">
    <location>
        <position position="123"/>
    </location>
    <ligand>
        <name>Mn(2+)</name>
        <dbReference type="ChEBI" id="CHEBI:29035"/>
        <label>2</label>
    </ligand>
</feature>
<dbReference type="Proteomes" id="UP001146469">
    <property type="component" value="Unassembled WGS sequence"/>
</dbReference>
<keyword evidence="1" id="KW-0464">Manganese</keyword>
<dbReference type="SUPFAM" id="SSF53187">
    <property type="entry name" value="Zn-dependent exopeptidases"/>
    <property type="match status" value="1"/>
</dbReference>
<evidence type="ECO:0000256" key="2">
    <source>
        <dbReference type="SAM" id="MobiDB-lite"/>
    </source>
</evidence>
<accession>A0A9X3RER6</accession>
<feature type="domain" description="Peptidase M20 dimerisation" evidence="3">
    <location>
        <begin position="212"/>
        <end position="304"/>
    </location>
</feature>
<evidence type="ECO:0000259" key="3">
    <source>
        <dbReference type="Pfam" id="PF07687"/>
    </source>
</evidence>
<protein>
    <submittedName>
        <fullName evidence="4">Amidohydrolase</fullName>
    </submittedName>
</protein>
<evidence type="ECO:0000256" key="1">
    <source>
        <dbReference type="PIRSR" id="PIRSR005962-1"/>
    </source>
</evidence>
<dbReference type="PANTHER" id="PTHR11014">
    <property type="entry name" value="PEPTIDASE M20 FAMILY MEMBER"/>
    <property type="match status" value="1"/>
</dbReference>
<feature type="binding site" evidence="1">
    <location>
        <position position="187"/>
    </location>
    <ligand>
        <name>Mn(2+)</name>
        <dbReference type="ChEBI" id="CHEBI:29035"/>
        <label>2</label>
    </ligand>
</feature>
<sequence>MSIQVQDGTQERAQESSTHSVAQFVQNWTRDNAQRVIDWRRHLHRNPELSHMETETTRFLAAELERAGLQPVALPSTGLIADIGPVGAPRIAFRGDIDALPLQEVTGLDYASEVPGVMHACGHDIHTTIVLGLAVALADFVDAHGEDALGVQVRFIFQPAEEVMDGGAVDVIEAGALHGVSRIFAVHCEPKLRTGEIGVRTGAITSASDVVEIILRGHGGHTSRPHLAADLVYTAGLIASQLPGLLSRTVDPRTGTVLTFGAINGGSTFNAIPQEVRLLGTFRTAEVGVWRRGEETLRELLEHLVAPTGAELELRYTKGVPPVMNDDVSTAALAQAVKDVDPNALKEAPQSTGGEDFSWYLEHVPGSMARLGAWTGKGERPDLHQPDIVFDERALGIGIRLFAGVIDQFR</sequence>
<dbReference type="AlphaFoldDB" id="A0A9X3RER6"/>
<dbReference type="RefSeq" id="WP_034984844.1">
    <property type="nucleotide sequence ID" value="NZ_JAKMUT010000001.1"/>
</dbReference>
<dbReference type="InterPro" id="IPR011650">
    <property type="entry name" value="Peptidase_M20_dimer"/>
</dbReference>
<dbReference type="InterPro" id="IPR036264">
    <property type="entry name" value="Bact_exopeptidase_dim_dom"/>
</dbReference>
<gene>
    <name evidence="4" type="ORF">L8V00_01580</name>
</gene>
<dbReference type="Pfam" id="PF01546">
    <property type="entry name" value="Peptidase_M20"/>
    <property type="match status" value="1"/>
</dbReference>
<dbReference type="SUPFAM" id="SSF55031">
    <property type="entry name" value="Bacterial exopeptidase dimerisation domain"/>
    <property type="match status" value="1"/>
</dbReference>
<dbReference type="NCBIfam" id="TIGR01891">
    <property type="entry name" value="amidohydrolases"/>
    <property type="match status" value="1"/>
</dbReference>
<feature type="binding site" evidence="1">
    <location>
        <position position="384"/>
    </location>
    <ligand>
        <name>Mn(2+)</name>
        <dbReference type="ChEBI" id="CHEBI:29035"/>
        <label>2</label>
    </ligand>
</feature>
<feature type="binding site" evidence="1">
    <location>
        <position position="121"/>
    </location>
    <ligand>
        <name>Mn(2+)</name>
        <dbReference type="ChEBI" id="CHEBI:29035"/>
        <label>2</label>
    </ligand>
</feature>
<name>A0A9X3RER6_9CORY</name>
<keyword evidence="1" id="KW-0479">Metal-binding</keyword>
<comment type="cofactor">
    <cofactor evidence="1">
        <name>Mn(2+)</name>
        <dbReference type="ChEBI" id="CHEBI:29035"/>
    </cofactor>
    <text evidence="1">The Mn(2+) ion enhances activity.</text>
</comment>
<keyword evidence="5" id="KW-1185">Reference proteome</keyword>
<dbReference type="PIRSF" id="PIRSF005962">
    <property type="entry name" value="Pept_M20D_amidohydro"/>
    <property type="match status" value="1"/>
</dbReference>
<comment type="caution">
    <text evidence="4">The sequence shown here is derived from an EMBL/GenBank/DDBJ whole genome shotgun (WGS) entry which is preliminary data.</text>
</comment>
<dbReference type="InterPro" id="IPR017439">
    <property type="entry name" value="Amidohydrolase"/>
</dbReference>
<proteinExistence type="predicted"/>
<dbReference type="GO" id="GO:0016787">
    <property type="term" value="F:hydrolase activity"/>
    <property type="evidence" value="ECO:0007669"/>
    <property type="project" value="InterPro"/>
</dbReference>
<dbReference type="GO" id="GO:0046872">
    <property type="term" value="F:metal ion binding"/>
    <property type="evidence" value="ECO:0007669"/>
    <property type="project" value="UniProtKB-KW"/>
</dbReference>
<organism evidence="4 5">
    <name type="scientific">Corynebacterium evansiae</name>
    <dbReference type="NCBI Taxonomy" id="2913499"/>
    <lineage>
        <taxon>Bacteria</taxon>
        <taxon>Bacillati</taxon>
        <taxon>Actinomycetota</taxon>
        <taxon>Actinomycetes</taxon>
        <taxon>Mycobacteriales</taxon>
        <taxon>Corynebacteriaceae</taxon>
        <taxon>Corynebacterium</taxon>
    </lineage>
</organism>
<dbReference type="PANTHER" id="PTHR11014:SF63">
    <property type="entry name" value="METALLOPEPTIDASE, PUTATIVE (AFU_ORTHOLOGUE AFUA_6G09600)-RELATED"/>
    <property type="match status" value="1"/>
</dbReference>